<dbReference type="Proteomes" id="UP000006565">
    <property type="component" value="Chromosome"/>
</dbReference>
<gene>
    <name evidence="1" type="ordered locus">Mpet_2323</name>
</gene>
<proteinExistence type="predicted"/>
<evidence type="ECO:0000313" key="1">
    <source>
        <dbReference type="EMBL" id="ADN37070.1"/>
    </source>
</evidence>
<organism evidence="1 2">
    <name type="scientific">Methanolacinia petrolearia (strain DSM 11571 / OCM 486 / SEBR 4847)</name>
    <name type="common">Methanoplanus petrolearius</name>
    <dbReference type="NCBI Taxonomy" id="679926"/>
    <lineage>
        <taxon>Archaea</taxon>
        <taxon>Methanobacteriati</taxon>
        <taxon>Methanobacteriota</taxon>
        <taxon>Stenosarchaea group</taxon>
        <taxon>Methanomicrobia</taxon>
        <taxon>Methanomicrobiales</taxon>
        <taxon>Methanomicrobiaceae</taxon>
        <taxon>Methanolacinia</taxon>
    </lineage>
</organism>
<dbReference type="EMBL" id="CP002117">
    <property type="protein sequence ID" value="ADN37070.1"/>
    <property type="molecule type" value="Genomic_DNA"/>
</dbReference>
<dbReference type="KEGG" id="mpi:Mpet_2323"/>
<protein>
    <submittedName>
        <fullName evidence="1">Uncharacterized protein</fullName>
    </submittedName>
</protein>
<keyword evidence="2" id="KW-1185">Reference proteome</keyword>
<dbReference type="STRING" id="679926.Mpet_2323"/>
<accession>E1RD87</accession>
<evidence type="ECO:0000313" key="2">
    <source>
        <dbReference type="Proteomes" id="UP000006565"/>
    </source>
</evidence>
<dbReference type="RefSeq" id="WP_013330247.1">
    <property type="nucleotide sequence ID" value="NC_014507.1"/>
</dbReference>
<dbReference type="AlphaFoldDB" id="E1RD87"/>
<reference evidence="1 2" key="1">
    <citation type="journal article" date="2010" name="Stand. Genomic Sci.">
        <title>Complete genome sequence of Methanoplanus petrolearius type strain (SEBR 4847).</title>
        <authorList>
            <person name="Brambilla E."/>
            <person name="Djao O.D."/>
            <person name="Daligault H."/>
            <person name="Lapidus A."/>
            <person name="Lucas S."/>
            <person name="Hammon N."/>
            <person name="Nolan M."/>
            <person name="Tice H."/>
            <person name="Cheng J.F."/>
            <person name="Han C."/>
            <person name="Tapia R."/>
            <person name="Goodwin L."/>
            <person name="Pitluck S."/>
            <person name="Liolios K."/>
            <person name="Ivanova N."/>
            <person name="Mavromatis K."/>
            <person name="Mikhailova N."/>
            <person name="Pati A."/>
            <person name="Chen A."/>
            <person name="Palaniappan K."/>
            <person name="Land M."/>
            <person name="Hauser L."/>
            <person name="Chang Y.J."/>
            <person name="Jeffries C.D."/>
            <person name="Rohde M."/>
            <person name="Spring S."/>
            <person name="Sikorski J."/>
            <person name="Goker M."/>
            <person name="Woyke T."/>
            <person name="Bristow J."/>
            <person name="Eisen J.A."/>
            <person name="Markowitz V."/>
            <person name="Hugenholtz P."/>
            <person name="Kyrpides N.C."/>
            <person name="Klenk H.P."/>
        </authorList>
    </citation>
    <scope>NUCLEOTIDE SEQUENCE [LARGE SCALE GENOMIC DNA]</scope>
    <source>
        <strain evidence="2">DSM 11571 / OCM 486 / SEBR 4847</strain>
    </source>
</reference>
<dbReference type="HOGENOM" id="CLU_1029020_0_0_2"/>
<dbReference type="GeneID" id="9744809"/>
<sequence length="270" mass="29306">MGIGYVRYGFVEIGEIDIPYILKPAIVYKKGIFPPLESEMSFYGISGLYQDSKLEIAVPETVISALPEVEITASYYVENDFFFITVYEVQLLNATAWQFLYTSDGGETWKPFKESAGVLSGMNYFYSGECPGVKCRAYNGGLWRDSDICWDDGRRTVVDATGGEVVEGDPLVYIAGVVISDTAENTGGGRIIEEQPTIEVSGVIVNESLEASSILNEEQPINEISGVTVSETVIQTGAGSGTDVFPYTPTNEISGVTVSETLTETGIKII</sequence>
<name>E1RD87_METP4</name>